<dbReference type="Pfam" id="PF18400">
    <property type="entry name" value="Thioredoxin_12"/>
    <property type="match status" value="1"/>
</dbReference>
<sequence>MAGLVLLVILVLHACSEVDAKSKFVSVSLDAKWESTPLMLETSEFLAKESNAMFWAFVDTVAEANTADMQDKEPKEVYEMILSIAEKLIPSKLQLGLLKFSLSLRSYSPAVEMHNQVAKDNNPPRDCDTFVDVQGKVTCDSKEMKRLINSATQRAMPELYPFDHHFLTTKKSGPVVILYTELGTSSFNLFHGELKKLAKRGMVDYVLRHFVKEPSEEKVRLAGYGVELAIKSTEYKAKDDTKMQAGEDEEDDLEDDEGKDVQGIVFSSLRMKHPDLKEKLKEFKKHLMMSSNELSPLKVWQLQDLSFQTAEKVLSSADEDMLETLQDLSQNFPSRAMSLAKVSVKDDMRKEVKQNQKYFEQYLNILPGESALFFNGLQYDLDISDVFTLLDTLRADAKIMEGLYSMGIKGESLSSLLKLDLKETGTSYAVDIRNGPIQYINDLEKDRRYQQWPSSVQDMLRPTFPGMLRHVAKNFFTMVFMVDPSQPDARDLLKMAESFYVHNAPIRLGLLFVVNNEKEVDGEQDAGVALYRAFNFVKTANTVSAALSFLTDVFDKVQAGDLTADQVVAEFRSQYQDEDVNMVFSSDSDYDDGRISSAEYFSRIGLTSLPQVLLNGVPLKKETLNQDSFEEGVVMEIMKQTPDFQKAVYKGELTDRDNVLDWIMEKENVLPRLNDQILDTKDKRYLQFGHDAGLIDVNKAGTYTDMTDKELTASLAASMVYMKRQEEADKHPITMWVVADLSSPAGRAHLYSAVRHLKHSHTLRVGIVHNPRSLSTKLYEGSQIPLAIHTALGTQVPHIARSFVTKLLKEDNIHAILEGTKSLSDLEVHGMVMEVYLKALDVQTVAFLQFHSAFCTHVLGFEPGARGVIVNGRIIGPLKDQETFIEDDYNLLEKYTLKSSAEKIVQMLTGFTEDTKRVSDMVMQVGSLLMSNQQASIASRTDVQFAGDQHSVLKIPAKPEEPAYDVTFIVDPVSREAQKVTPLLRALLKVANLKIQIFMNCREKLSEMPLKNYYRYVIGSELEFSSRESLGAVATFHGLPQKSLLTLNMNPPEGWLVEAVRTQYDLDNIMLDEVDKGINAEFELEYLLLEGHCHDQNSGQPPRGLQFVLGTRSQQAVVDTIVMANLGYFQLKAKPGAWMLQLRHGRSEEIYKIASHERTDSPPDSPNITVVMNSFLSKIIKVKVSKKPGRESDDLLGGEEDKRGGLWDSLSSWMGDEEEEEDVDSSSLSGPSEEGNRETKVNIFSVASGHLYERFLRIMMLSVVKNTKSKIKFWFLKNYLSPTFKEFIPYYAREYGFEYELVQYKWPRWLHQQTEKQRIIWGYKILFLDVLFPLDVEKIIFVDADQVVRADIQELYDLDLGGAPYGYTPFCDSRKEMDGFRFWKSGYWASHLAGRKYHISALYVVDLKRFRKIAAGDRLRGQYQGLSQDPNSLSNLDQDLPNNMIHQVNIKSLPQEWLWCETWCSDDEKSKAKTIDLCNNPQTKEPKLNAAKRIVAEWEEYDNEARRIFENFTSNKPTLGSLSAGHIEAQETSTQPRDEL</sequence>
<feature type="domain" description="UGGT thioredoxin-like" evidence="14">
    <location>
        <begin position="35"/>
        <end position="218"/>
    </location>
</feature>
<dbReference type="Pfam" id="PF18402">
    <property type="entry name" value="Thioredoxin_14"/>
    <property type="match status" value="1"/>
</dbReference>
<comment type="function">
    <text evidence="10">Recognizes glycoproteins with minor folding defects. Reglucosylates single N-glycans near the misfolded part of the protein, thus providing quality control for protein folding in the endoplasmic reticulum. Reglucosylated proteins are recognized by calreticulin for recycling to the endoplasmic reticulum and refolding or degradation.</text>
</comment>
<evidence type="ECO:0000259" key="15">
    <source>
        <dbReference type="Pfam" id="PF18401"/>
    </source>
</evidence>
<comment type="pathway">
    <text evidence="3">Protein modification; protein glycosylation.</text>
</comment>
<name>A0A1S3JKQ6_LINAN</name>
<feature type="domain" description="UDP-glucose:glycoprotein glucosyltransferase thioredoxin-like" evidence="17">
    <location>
        <begin position="710"/>
        <end position="929"/>
    </location>
</feature>
<evidence type="ECO:0000256" key="9">
    <source>
        <dbReference type="ARBA" id="ARBA00023180"/>
    </source>
</evidence>
<evidence type="ECO:0000313" key="20">
    <source>
        <dbReference type="RefSeq" id="XP_013410963.1"/>
    </source>
</evidence>
<dbReference type="CDD" id="cd06432">
    <property type="entry name" value="GT8_HUGT1_C_like"/>
    <property type="match status" value="1"/>
</dbReference>
<proteinExistence type="inferred from homology"/>
<dbReference type="InParanoid" id="A0A1S3JKQ6"/>
<organism evidence="19 20">
    <name type="scientific">Lingula anatina</name>
    <name type="common">Brachiopod</name>
    <name type="synonym">Lingula unguis</name>
    <dbReference type="NCBI Taxonomy" id="7574"/>
    <lineage>
        <taxon>Eukaryota</taxon>
        <taxon>Metazoa</taxon>
        <taxon>Spiralia</taxon>
        <taxon>Lophotrochozoa</taxon>
        <taxon>Brachiopoda</taxon>
        <taxon>Linguliformea</taxon>
        <taxon>Lingulata</taxon>
        <taxon>Lingulida</taxon>
        <taxon>Linguloidea</taxon>
        <taxon>Lingulidae</taxon>
        <taxon>Lingula</taxon>
    </lineage>
</organism>
<dbReference type="KEGG" id="lak:106174114"/>
<keyword evidence="8" id="KW-0256">Endoplasmic reticulum</keyword>
<dbReference type="InterPro" id="IPR009448">
    <property type="entry name" value="UDP-g_GGtrans"/>
</dbReference>
<comment type="similarity">
    <text evidence="4">Belongs to the glycosyltransferase 8 family.</text>
</comment>
<evidence type="ECO:0000256" key="7">
    <source>
        <dbReference type="ARBA" id="ARBA00022729"/>
    </source>
</evidence>
<dbReference type="STRING" id="7574.A0A1S3JKQ6"/>
<dbReference type="InterPro" id="IPR040692">
    <property type="entry name" value="UGGT_TRXL_3"/>
</dbReference>
<evidence type="ECO:0000256" key="12">
    <source>
        <dbReference type="SAM" id="MobiDB-lite"/>
    </source>
</evidence>
<dbReference type="Pfam" id="PF18401">
    <property type="entry name" value="Thioredoxin_13"/>
    <property type="match status" value="1"/>
</dbReference>
<feature type="compositionally biased region" description="Polar residues" evidence="12">
    <location>
        <begin position="1530"/>
        <end position="1540"/>
    </location>
</feature>
<dbReference type="GO" id="GO:0051082">
    <property type="term" value="F:unfolded protein binding"/>
    <property type="evidence" value="ECO:0007669"/>
    <property type="project" value="TreeGrafter"/>
</dbReference>
<dbReference type="Pfam" id="PF06427">
    <property type="entry name" value="UDP-g_GGTase"/>
    <property type="match status" value="1"/>
</dbReference>
<evidence type="ECO:0000259" key="17">
    <source>
        <dbReference type="Pfam" id="PF18403"/>
    </source>
</evidence>
<dbReference type="GO" id="GO:0036503">
    <property type="term" value="P:ERAD pathway"/>
    <property type="evidence" value="ECO:0007669"/>
    <property type="project" value="TreeGrafter"/>
</dbReference>
<dbReference type="PANTHER" id="PTHR11226:SF0">
    <property type="entry name" value="UDP-GLUCOSE:GLYCOPROTEIN GLUCOSYLTRANSFERASE"/>
    <property type="match status" value="1"/>
</dbReference>
<dbReference type="Pfam" id="PF18404">
    <property type="entry name" value="Glyco_transf_24"/>
    <property type="match status" value="1"/>
</dbReference>
<evidence type="ECO:0000256" key="11">
    <source>
        <dbReference type="ARBA" id="ARBA00048456"/>
    </source>
</evidence>
<dbReference type="GO" id="GO:0003980">
    <property type="term" value="F:UDP-glucose:glycoprotein glucosyltransferase activity"/>
    <property type="evidence" value="ECO:0007669"/>
    <property type="project" value="InterPro"/>
</dbReference>
<evidence type="ECO:0000256" key="3">
    <source>
        <dbReference type="ARBA" id="ARBA00004922"/>
    </source>
</evidence>
<dbReference type="GO" id="GO:0005788">
    <property type="term" value="C:endoplasmic reticulum lumen"/>
    <property type="evidence" value="ECO:0007669"/>
    <property type="project" value="UniProtKB-SubCell"/>
</dbReference>
<evidence type="ECO:0000256" key="8">
    <source>
        <dbReference type="ARBA" id="ARBA00022824"/>
    </source>
</evidence>
<evidence type="ECO:0000256" key="13">
    <source>
        <dbReference type="SAM" id="SignalP"/>
    </source>
</evidence>
<feature type="region of interest" description="Disordered" evidence="12">
    <location>
        <begin position="1519"/>
        <end position="1540"/>
    </location>
</feature>
<evidence type="ECO:0000313" key="19">
    <source>
        <dbReference type="Proteomes" id="UP000085678"/>
    </source>
</evidence>
<evidence type="ECO:0000256" key="5">
    <source>
        <dbReference type="ARBA" id="ARBA00022676"/>
    </source>
</evidence>
<evidence type="ECO:0000259" key="18">
    <source>
        <dbReference type="Pfam" id="PF18404"/>
    </source>
</evidence>
<dbReference type="GeneID" id="106174114"/>
<reference evidence="20" key="1">
    <citation type="journal article" date="2015" name="Nat. Commun.">
        <title>The Lingula genome provides insights into brachiopod evolution and the origin of phosphate biomineralization.</title>
        <authorList>
            <person name="Luo Y.J."/>
            <person name="Takeuchi T."/>
            <person name="Koyanagi R."/>
            <person name="Yamada L."/>
            <person name="Kanda M."/>
            <person name="Khalturina M."/>
            <person name="Fujie M."/>
            <person name="Yamasaki S.I."/>
            <person name="Endo K."/>
            <person name="Satoh N."/>
        </authorList>
    </citation>
    <scope>NUCLEOTIDE SEQUENCE</scope>
</reference>
<keyword evidence="7 13" id="KW-0732">Signal</keyword>
<feature type="domain" description="Glucosyltransferase 24 catalytic" evidence="18">
    <location>
        <begin position="1241"/>
        <end position="1507"/>
    </location>
</feature>
<dbReference type="RefSeq" id="XP_013410963.1">
    <property type="nucleotide sequence ID" value="XM_013555509.1"/>
</dbReference>
<feature type="region of interest" description="Disordered" evidence="12">
    <location>
        <begin position="238"/>
        <end position="257"/>
    </location>
</feature>
<evidence type="ECO:0000259" key="16">
    <source>
        <dbReference type="Pfam" id="PF18402"/>
    </source>
</evidence>
<evidence type="ECO:0000256" key="2">
    <source>
        <dbReference type="ARBA" id="ARBA00004319"/>
    </source>
</evidence>
<accession>A0A1S3JKQ6</accession>
<keyword evidence="6" id="KW-0808">Transferase</keyword>
<evidence type="ECO:0000256" key="4">
    <source>
        <dbReference type="ARBA" id="ARBA00006351"/>
    </source>
</evidence>
<dbReference type="GO" id="GO:0018279">
    <property type="term" value="P:protein N-linked glycosylation via asparagine"/>
    <property type="evidence" value="ECO:0007669"/>
    <property type="project" value="TreeGrafter"/>
</dbReference>
<dbReference type="PANTHER" id="PTHR11226">
    <property type="entry name" value="UDP-GLUCOSE GLYCOPROTEIN:GLUCOSYLTRANSFERASE"/>
    <property type="match status" value="1"/>
</dbReference>
<dbReference type="FunFam" id="3.90.550.10:FF:000004">
    <property type="entry name" value="UDP-glucose glycoprotein glucosyltransferase 1"/>
    <property type="match status" value="1"/>
</dbReference>
<evidence type="ECO:0000256" key="6">
    <source>
        <dbReference type="ARBA" id="ARBA00022679"/>
    </source>
</evidence>
<evidence type="ECO:0000256" key="10">
    <source>
        <dbReference type="ARBA" id="ARBA00045874"/>
    </source>
</evidence>
<dbReference type="Gene3D" id="3.90.550.10">
    <property type="entry name" value="Spore Coat Polysaccharide Biosynthesis Protein SpsA, Chain A"/>
    <property type="match status" value="1"/>
</dbReference>
<protein>
    <submittedName>
        <fullName evidence="20">UDP-glucose:glycoprotein glucosyltransferase 1 isoform X1</fullName>
    </submittedName>
</protein>
<feature type="domain" description="UGGT thioredoxin-like" evidence="16">
    <location>
        <begin position="431"/>
        <end position="677"/>
    </location>
</feature>
<dbReference type="SUPFAM" id="SSF53448">
    <property type="entry name" value="Nucleotide-diphospho-sugar transferases"/>
    <property type="match status" value="1"/>
</dbReference>
<keyword evidence="9" id="KW-0325">Glycoprotein</keyword>
<dbReference type="InterPro" id="IPR040525">
    <property type="entry name" value="UGGT_TRXL_4"/>
</dbReference>
<reference evidence="20" key="2">
    <citation type="submission" date="2025-08" db="UniProtKB">
        <authorList>
            <consortium name="RefSeq"/>
        </authorList>
    </citation>
    <scope>IDENTIFICATION</scope>
</reference>
<dbReference type="Pfam" id="PF18403">
    <property type="entry name" value="Thioredoxin_15"/>
    <property type="match status" value="1"/>
</dbReference>
<dbReference type="FunCoup" id="A0A1S3JKQ6">
    <property type="interactions" value="1901"/>
</dbReference>
<dbReference type="Proteomes" id="UP000085678">
    <property type="component" value="Unplaced"/>
</dbReference>
<gene>
    <name evidence="20" type="primary">LOC106174114</name>
</gene>
<dbReference type="InterPro" id="IPR040693">
    <property type="entry name" value="UGGT_TRXL_1"/>
</dbReference>
<feature type="compositionally biased region" description="Acidic residues" evidence="12">
    <location>
        <begin position="246"/>
        <end position="257"/>
    </location>
</feature>
<dbReference type="InterPro" id="IPR040694">
    <property type="entry name" value="UGGT_TRXL_2"/>
</dbReference>
<feature type="domain" description="UGGT thioredoxin-like" evidence="15">
    <location>
        <begin position="292"/>
        <end position="420"/>
    </location>
</feature>
<feature type="signal peptide" evidence="13">
    <location>
        <begin position="1"/>
        <end position="20"/>
    </location>
</feature>
<comment type="subcellular location">
    <subcellularLocation>
        <location evidence="2">Endoplasmic reticulum lumen</location>
    </subcellularLocation>
</comment>
<dbReference type="InterPro" id="IPR029044">
    <property type="entry name" value="Nucleotide-diphossugar_trans"/>
</dbReference>
<dbReference type="UniPathway" id="UPA00378"/>
<feature type="chain" id="PRO_5010373502" evidence="13">
    <location>
        <begin position="21"/>
        <end position="1540"/>
    </location>
</feature>
<evidence type="ECO:0000259" key="14">
    <source>
        <dbReference type="Pfam" id="PF18400"/>
    </source>
</evidence>
<dbReference type="InterPro" id="IPR040497">
    <property type="entry name" value="Glyco_transf_24"/>
</dbReference>
<comment type="cofactor">
    <cofactor evidence="1">
        <name>Ca(2+)</name>
        <dbReference type="ChEBI" id="CHEBI:29108"/>
    </cofactor>
</comment>
<evidence type="ECO:0000256" key="1">
    <source>
        <dbReference type="ARBA" id="ARBA00001913"/>
    </source>
</evidence>
<comment type="catalytic activity">
    <reaction evidence="11">
        <text>N(4)-(alpha-D-Man-(1-&gt;2)-alpha-D-Man-(1-&gt;2)-alpha-D-Man-(1-&gt;3)-[alpha-D-Man-(1-&gt;2)-alpha-D-Man-(1-&gt;3)-[alpha-D-Man-(1-&gt;2)-alpha-D-Man-(1-&gt;6)]-alpha-D-Man-(1-&gt;6)]-beta-D-Man-(1-&gt;4)-beta-D-GlcNAc-(1-&gt;4)-beta-D-GlcNAc)-L-asparaginyl-[protein] (N-glucan mannose isomer 9A1,2,3B1,2,3) + UDP-alpha-D-glucose = N(4)-(alpha-D-Glc-(1-&gt;3)-alpha-D-Man-(1-&gt;2)-alpha-D-Man-(1-&gt;2)-alpha-D-Man-(1-&gt;3)-[alpha-D-Man-(1-&gt;2)-alpha-D-Man-(1-&gt;3)-[alpha-D-Man-(1-&gt;2)-alpha-D-Man-(1-&gt;6)]-alpha-D-Man-(1-&gt;6)]-beta-D-Man-(1-&gt;4)-beta-D-GlcNAc-(1-&gt;4)-beta-D-GlcNAc)-L-asparaginyl-[protein] + UDP + H(+)</text>
        <dbReference type="Rhea" id="RHEA:61304"/>
        <dbReference type="Rhea" id="RHEA-COMP:14356"/>
        <dbReference type="Rhea" id="RHEA-COMP:14357"/>
        <dbReference type="ChEBI" id="CHEBI:15378"/>
        <dbReference type="ChEBI" id="CHEBI:58223"/>
        <dbReference type="ChEBI" id="CHEBI:58885"/>
        <dbReference type="ChEBI" id="CHEBI:59080"/>
        <dbReference type="ChEBI" id="CHEBI:139493"/>
    </reaction>
</comment>
<keyword evidence="19" id="KW-1185">Reference proteome</keyword>
<dbReference type="OrthoDB" id="27683at2759"/>
<keyword evidence="5" id="KW-0328">Glycosyltransferase</keyword>